<dbReference type="Gene3D" id="2.40.40.10">
    <property type="entry name" value="RlpA-like domain"/>
    <property type="match status" value="1"/>
</dbReference>
<dbReference type="PANTHER" id="PTHR31836:SF25">
    <property type="entry name" value="RLPA-LIKE PROTEIN DOUBLE-PSI BETA-BARREL DOMAIN-CONTAINING PROTEIN"/>
    <property type="match status" value="1"/>
</dbReference>
<dbReference type="InterPro" id="IPR051477">
    <property type="entry name" value="Expansin_CellWall"/>
</dbReference>
<dbReference type="InterPro" id="IPR036908">
    <property type="entry name" value="RlpA-like_sf"/>
</dbReference>
<accession>A0A8H4VPT8</accession>
<feature type="signal peptide" evidence="2">
    <location>
        <begin position="1"/>
        <end position="20"/>
    </location>
</feature>
<keyword evidence="5" id="KW-1185">Reference proteome</keyword>
<evidence type="ECO:0000259" key="3">
    <source>
        <dbReference type="Pfam" id="PF00967"/>
    </source>
</evidence>
<dbReference type="InterPro" id="IPR001153">
    <property type="entry name" value="Barwin_dom"/>
</dbReference>
<proteinExistence type="predicted"/>
<dbReference type="Proteomes" id="UP000521872">
    <property type="component" value="Unassembled WGS sequence"/>
</dbReference>
<dbReference type="PANTHER" id="PTHR31836">
    <property type="match status" value="1"/>
</dbReference>
<evidence type="ECO:0000313" key="5">
    <source>
        <dbReference type="Proteomes" id="UP000521872"/>
    </source>
</evidence>
<evidence type="ECO:0000256" key="2">
    <source>
        <dbReference type="SAM" id="SignalP"/>
    </source>
</evidence>
<dbReference type="SUPFAM" id="SSF50685">
    <property type="entry name" value="Barwin-like endoglucanases"/>
    <property type="match status" value="1"/>
</dbReference>
<gene>
    <name evidence="4" type="ORF">D9613_005638</name>
</gene>
<protein>
    <recommendedName>
        <fullName evidence="3">Barwin domain-containing protein</fullName>
    </recommendedName>
</protein>
<dbReference type="CDD" id="cd22191">
    <property type="entry name" value="DPBB_RlpA_EXP_N-like"/>
    <property type="match status" value="1"/>
</dbReference>
<evidence type="ECO:0000313" key="4">
    <source>
        <dbReference type="EMBL" id="KAF4617577.1"/>
    </source>
</evidence>
<feature type="domain" description="Barwin" evidence="3">
    <location>
        <begin position="74"/>
        <end position="129"/>
    </location>
</feature>
<keyword evidence="1 2" id="KW-0732">Signal</keyword>
<dbReference type="Pfam" id="PF00967">
    <property type="entry name" value="Barwin"/>
    <property type="match status" value="1"/>
</dbReference>
<reference evidence="4 5" key="1">
    <citation type="submission" date="2019-12" db="EMBL/GenBank/DDBJ databases">
        <authorList>
            <person name="Floudas D."/>
            <person name="Bentzer J."/>
            <person name="Ahren D."/>
            <person name="Johansson T."/>
            <person name="Persson P."/>
            <person name="Tunlid A."/>
        </authorList>
    </citation>
    <scope>NUCLEOTIDE SEQUENCE [LARGE SCALE GENOMIC DNA]</scope>
    <source>
        <strain evidence="4 5">CBS 102.39</strain>
    </source>
</reference>
<dbReference type="GO" id="GO:0042742">
    <property type="term" value="P:defense response to bacterium"/>
    <property type="evidence" value="ECO:0007669"/>
    <property type="project" value="InterPro"/>
</dbReference>
<feature type="chain" id="PRO_5034156276" description="Barwin domain-containing protein" evidence="2">
    <location>
        <begin position="21"/>
        <end position="141"/>
    </location>
</feature>
<name>A0A8H4VPT8_9AGAR</name>
<organism evidence="4 5">
    <name type="scientific">Agrocybe pediades</name>
    <dbReference type="NCBI Taxonomy" id="84607"/>
    <lineage>
        <taxon>Eukaryota</taxon>
        <taxon>Fungi</taxon>
        <taxon>Dikarya</taxon>
        <taxon>Basidiomycota</taxon>
        <taxon>Agaricomycotina</taxon>
        <taxon>Agaricomycetes</taxon>
        <taxon>Agaricomycetidae</taxon>
        <taxon>Agaricales</taxon>
        <taxon>Agaricineae</taxon>
        <taxon>Strophariaceae</taxon>
        <taxon>Agrocybe</taxon>
    </lineage>
</organism>
<dbReference type="EMBL" id="JAACJL010000030">
    <property type="protein sequence ID" value="KAF4617577.1"/>
    <property type="molecule type" value="Genomic_DNA"/>
</dbReference>
<sequence length="141" mass="15335">MSRLTFVFFAFFTCLLLALASPVPVKDGELVDIEKRITHVGRGTWYYPGLGNCGITNNANDPVLAIGKGLYDRNGGSNCGQWVEIVNTANGKKVYGQTRDSCPGCSDNDLDMSPALFQKVSTLGTGVIQVSWHFMAKGWKP</sequence>
<evidence type="ECO:0000256" key="1">
    <source>
        <dbReference type="ARBA" id="ARBA00022729"/>
    </source>
</evidence>
<comment type="caution">
    <text evidence="4">The sequence shown here is derived from an EMBL/GenBank/DDBJ whole genome shotgun (WGS) entry which is preliminary data.</text>
</comment>
<dbReference type="GO" id="GO:0050832">
    <property type="term" value="P:defense response to fungus"/>
    <property type="evidence" value="ECO:0007669"/>
    <property type="project" value="InterPro"/>
</dbReference>
<dbReference type="AlphaFoldDB" id="A0A8H4VPT8"/>